<evidence type="ECO:0000313" key="1">
    <source>
        <dbReference type="EMBL" id="KAI6087583.1"/>
    </source>
</evidence>
<organism evidence="1 2">
    <name type="scientific">Hypoxylon rubiginosum</name>
    <dbReference type="NCBI Taxonomy" id="110542"/>
    <lineage>
        <taxon>Eukaryota</taxon>
        <taxon>Fungi</taxon>
        <taxon>Dikarya</taxon>
        <taxon>Ascomycota</taxon>
        <taxon>Pezizomycotina</taxon>
        <taxon>Sordariomycetes</taxon>
        <taxon>Xylariomycetidae</taxon>
        <taxon>Xylariales</taxon>
        <taxon>Hypoxylaceae</taxon>
        <taxon>Hypoxylon</taxon>
    </lineage>
</organism>
<protein>
    <submittedName>
        <fullName evidence="1">Uncharacterized protein</fullName>
    </submittedName>
</protein>
<evidence type="ECO:0000313" key="2">
    <source>
        <dbReference type="Proteomes" id="UP001497680"/>
    </source>
</evidence>
<comment type="caution">
    <text evidence="1">The sequence shown here is derived from an EMBL/GenBank/DDBJ whole genome shotgun (WGS) entry which is preliminary data.</text>
</comment>
<reference evidence="1 2" key="1">
    <citation type="journal article" date="2022" name="New Phytol.">
        <title>Ecological generalism drives hyperdiversity of secondary metabolite gene clusters in xylarialean endophytes.</title>
        <authorList>
            <person name="Franco M.E.E."/>
            <person name="Wisecaver J.H."/>
            <person name="Arnold A.E."/>
            <person name="Ju Y.M."/>
            <person name="Slot J.C."/>
            <person name="Ahrendt S."/>
            <person name="Moore L.P."/>
            <person name="Eastman K.E."/>
            <person name="Scott K."/>
            <person name="Konkel Z."/>
            <person name="Mondo S.J."/>
            <person name="Kuo A."/>
            <person name="Hayes R.D."/>
            <person name="Haridas S."/>
            <person name="Andreopoulos B."/>
            <person name="Riley R."/>
            <person name="LaButti K."/>
            <person name="Pangilinan J."/>
            <person name="Lipzen A."/>
            <person name="Amirebrahimi M."/>
            <person name="Yan J."/>
            <person name="Adam C."/>
            <person name="Keymanesh K."/>
            <person name="Ng V."/>
            <person name="Louie K."/>
            <person name="Northen T."/>
            <person name="Drula E."/>
            <person name="Henrissat B."/>
            <person name="Hsieh H.M."/>
            <person name="Youens-Clark K."/>
            <person name="Lutzoni F."/>
            <person name="Miadlikowska J."/>
            <person name="Eastwood D.C."/>
            <person name="Hamelin R.C."/>
            <person name="Grigoriev I.V."/>
            <person name="U'Ren J.M."/>
        </authorList>
    </citation>
    <scope>NUCLEOTIDE SEQUENCE [LARGE SCALE GENOMIC DNA]</scope>
    <source>
        <strain evidence="1 2">ER1909</strain>
    </source>
</reference>
<sequence>MDTPSTQKFDAVIIGAGWYGLMAGRTYLRLRPQANLLIIDSESSVGGVWCKERLYPNLVAQVRIGLFNYPDTPMNPRGGKKGDPAVTGEMIYNYLHKFAKDHDLLQRIRLNAFVENGTQTPQGWRLLLRNSNDVIETEKLLVATGVTSIPQMPDFPGSDDSVPKIHSRDIGASFDVLQRDEVGSVAVVGAAKSAYDAVYLLLRMGKKVTWVIRKDGAGPLAILPFKILNTVNSIAFASTRLMTYLSPSVLNAQGNLSGLFHRTKVGRWCVGRFWDFLDHVSGRHAGYQLGDHVQMLKPEIERQGVFWANSGLGVVTLPDFWSTLHSDQLTVMRDEIATTKDKKILLKSGKSFAADRIILCTGWGDHFGMFDSEHKERIGLPLYESIVPNTVSPSSINWEKYDAVAEETVNTRLPFLANQPKVNFPSRLNPLNQHHWRLYRRVVPIEMGDEGDRSIAILGQIHTVQTPLVAAVQSFWAILYLLGEVDLPDKDTMAQEVSLWNVWTRKRYMGQGTKQPYSLYDFLPYVDTLFRDLKLNSRRKSNFIEELLSPYAPEDFAGFVEEYLARRRARCDRHL</sequence>
<accession>A0ACC0D4B3</accession>
<dbReference type="Proteomes" id="UP001497680">
    <property type="component" value="Unassembled WGS sequence"/>
</dbReference>
<keyword evidence="2" id="KW-1185">Reference proteome</keyword>
<proteinExistence type="predicted"/>
<gene>
    <name evidence="1" type="ORF">F4821DRAFT_277748</name>
</gene>
<name>A0ACC0D4B3_9PEZI</name>
<dbReference type="EMBL" id="MU394307">
    <property type="protein sequence ID" value="KAI6087583.1"/>
    <property type="molecule type" value="Genomic_DNA"/>
</dbReference>